<dbReference type="STRING" id="1314773.A0A3N2Q0X0"/>
<dbReference type="EMBL" id="ML119052">
    <property type="protein sequence ID" value="ROT40413.1"/>
    <property type="molecule type" value="Genomic_DNA"/>
</dbReference>
<organism evidence="1 2">
    <name type="scientific">Sodiomyces alkalinus (strain CBS 110278 / VKM F-3762 / F11)</name>
    <name type="common">Alkaliphilic filamentous fungus</name>
    <dbReference type="NCBI Taxonomy" id="1314773"/>
    <lineage>
        <taxon>Eukaryota</taxon>
        <taxon>Fungi</taxon>
        <taxon>Dikarya</taxon>
        <taxon>Ascomycota</taxon>
        <taxon>Pezizomycotina</taxon>
        <taxon>Sordariomycetes</taxon>
        <taxon>Hypocreomycetidae</taxon>
        <taxon>Glomerellales</taxon>
        <taxon>Plectosphaerellaceae</taxon>
        <taxon>Sodiomyces</taxon>
    </lineage>
</organism>
<evidence type="ECO:0000313" key="1">
    <source>
        <dbReference type="EMBL" id="ROT40413.1"/>
    </source>
</evidence>
<dbReference type="GeneID" id="39583273"/>
<dbReference type="Proteomes" id="UP000272025">
    <property type="component" value="Unassembled WGS sequence"/>
</dbReference>
<sequence>MVVADRRHLALATDPWTLARDFLTQGARGYFNPNNPWPNRKHTTHRTPSLQRILPLPLPPDSLHPLPLPHAPLKPPAQAAGRTVHPTGRVQKMYKCNCTLCHTSAFLYIRPGLALEDLLLLAPLDPFGAMGDYKLHGGKFHEGLPGLT</sequence>
<evidence type="ECO:0008006" key="3">
    <source>
        <dbReference type="Google" id="ProtNLM"/>
    </source>
</evidence>
<dbReference type="AlphaFoldDB" id="A0A3N2Q0X0"/>
<accession>A0A3N2Q0X0</accession>
<evidence type="ECO:0000313" key="2">
    <source>
        <dbReference type="Proteomes" id="UP000272025"/>
    </source>
</evidence>
<gene>
    <name evidence="1" type="ORF">SODALDRAFT_376201</name>
</gene>
<name>A0A3N2Q0X0_SODAK</name>
<reference evidence="1 2" key="1">
    <citation type="journal article" date="2018" name="Mol. Ecol.">
        <title>The obligate alkalophilic soda-lake fungus Sodiomyces alkalinus has shifted to a protein diet.</title>
        <authorList>
            <person name="Grum-Grzhimaylo A.A."/>
            <person name="Falkoski D.L."/>
            <person name="van den Heuvel J."/>
            <person name="Valero-Jimenez C.A."/>
            <person name="Min B."/>
            <person name="Choi I.G."/>
            <person name="Lipzen A."/>
            <person name="Daum C.G."/>
            <person name="Aanen D.K."/>
            <person name="Tsang A."/>
            <person name="Henrissat B."/>
            <person name="Bilanenko E.N."/>
            <person name="de Vries R.P."/>
            <person name="van Kan J.A.L."/>
            <person name="Grigoriev I.V."/>
            <person name="Debets A.J.M."/>
        </authorList>
    </citation>
    <scope>NUCLEOTIDE SEQUENCE [LARGE SCALE GENOMIC DNA]</scope>
    <source>
        <strain evidence="1 2">F11</strain>
    </source>
</reference>
<dbReference type="OrthoDB" id="3930719at2759"/>
<protein>
    <recommendedName>
        <fullName evidence="3">CENP-V/GFA domain-containing protein</fullName>
    </recommendedName>
</protein>
<dbReference type="RefSeq" id="XP_028468219.1">
    <property type="nucleotide sequence ID" value="XM_028614796.1"/>
</dbReference>
<keyword evidence="2" id="KW-1185">Reference proteome</keyword>
<proteinExistence type="predicted"/>